<comment type="caution">
    <text evidence="17">The sequence shown here is derived from an EMBL/GenBank/DDBJ whole genome shotgun (WGS) entry which is preliminary data.</text>
</comment>
<keyword evidence="2 14" id="KW-0547">Nucleotide-binding</keyword>
<dbReference type="InterPro" id="IPR011604">
    <property type="entry name" value="PDDEXK-like_dom_sf"/>
</dbReference>
<feature type="binding site" evidence="14">
    <location>
        <begin position="30"/>
        <end position="37"/>
    </location>
    <ligand>
        <name>ATP</name>
        <dbReference type="ChEBI" id="CHEBI:30616"/>
    </ligand>
</feature>
<keyword evidence="3" id="KW-0227">DNA damage</keyword>
<evidence type="ECO:0000313" key="17">
    <source>
        <dbReference type="EMBL" id="PIV07882.1"/>
    </source>
</evidence>
<dbReference type="GO" id="GO:0004527">
    <property type="term" value="F:exonuclease activity"/>
    <property type="evidence" value="ECO:0007669"/>
    <property type="project" value="UniProtKB-KW"/>
</dbReference>
<evidence type="ECO:0000256" key="13">
    <source>
        <dbReference type="ARBA" id="ARBA00048988"/>
    </source>
</evidence>
<keyword evidence="7 14" id="KW-0067">ATP-binding</keyword>
<dbReference type="AlphaFoldDB" id="A0A2M7BQX7"/>
<name>A0A2M7BQX7_9BACT</name>
<dbReference type="EMBL" id="PEVB01000002">
    <property type="protein sequence ID" value="PIV07882.1"/>
    <property type="molecule type" value="Genomic_DNA"/>
</dbReference>
<dbReference type="Gene3D" id="3.90.320.10">
    <property type="match status" value="1"/>
</dbReference>
<evidence type="ECO:0000256" key="6">
    <source>
        <dbReference type="ARBA" id="ARBA00022839"/>
    </source>
</evidence>
<evidence type="ECO:0000256" key="10">
    <source>
        <dbReference type="ARBA" id="ARBA00023235"/>
    </source>
</evidence>
<keyword evidence="9" id="KW-0234">DNA repair</keyword>
<keyword evidence="10" id="KW-0413">Isomerase</keyword>
<dbReference type="InterPro" id="IPR038726">
    <property type="entry name" value="PDDEXK_AddAB-type"/>
</dbReference>
<dbReference type="GO" id="GO:0043138">
    <property type="term" value="F:3'-5' DNA helicase activity"/>
    <property type="evidence" value="ECO:0007669"/>
    <property type="project" value="UniProtKB-EC"/>
</dbReference>
<accession>A0A2M7BQX7</accession>
<dbReference type="Gene3D" id="3.40.50.300">
    <property type="entry name" value="P-loop containing nucleotide triphosphate hydrolases"/>
    <property type="match status" value="3"/>
</dbReference>
<proteinExistence type="predicted"/>
<dbReference type="CDD" id="cd17932">
    <property type="entry name" value="DEXQc_UvrD"/>
    <property type="match status" value="1"/>
</dbReference>
<dbReference type="SUPFAM" id="SSF52540">
    <property type="entry name" value="P-loop containing nucleoside triphosphate hydrolases"/>
    <property type="match status" value="1"/>
</dbReference>
<dbReference type="GO" id="GO:0000725">
    <property type="term" value="P:recombinational repair"/>
    <property type="evidence" value="ECO:0007669"/>
    <property type="project" value="TreeGrafter"/>
</dbReference>
<dbReference type="InterPro" id="IPR027417">
    <property type="entry name" value="P-loop_NTPase"/>
</dbReference>
<dbReference type="PROSITE" id="PS51217">
    <property type="entry name" value="UVRD_HELICASE_CTER"/>
    <property type="match status" value="1"/>
</dbReference>
<dbReference type="Proteomes" id="UP000229191">
    <property type="component" value="Unassembled WGS sequence"/>
</dbReference>
<feature type="domain" description="UvrD-like helicase C-terminal" evidence="16">
    <location>
        <begin position="385"/>
        <end position="653"/>
    </location>
</feature>
<dbReference type="PANTHER" id="PTHR11070:SF2">
    <property type="entry name" value="ATP-DEPENDENT DNA HELICASE SRS2"/>
    <property type="match status" value="1"/>
</dbReference>
<keyword evidence="4 14" id="KW-0378">Hydrolase</keyword>
<evidence type="ECO:0000256" key="12">
    <source>
        <dbReference type="ARBA" id="ARBA00034808"/>
    </source>
</evidence>
<evidence type="ECO:0000256" key="2">
    <source>
        <dbReference type="ARBA" id="ARBA00022741"/>
    </source>
</evidence>
<sequence length="1037" mass="120120">MTDFNTEYQKLNEKQRHAVDTIDGPVMVIAGAGTGKTQTIALRIANILTKTQTNPSSILCLTFTDTGVNAMRSRLIKIIGPTAYSVHLHTFHSFCNEIILSHPENFIISHDLQPADELEKLEIINSLIDKLPDGAILKPWGDHYFYQRDIISSLQTLKRENISPQNFLSLISNQKLFIEKSAEIYQNLKSLRVSKSLESNVLANLNSLLNIKDLSTSLKTSLIYHQNLFDSGGYNVGAAKSPSINLKNSLLKFIENLVKDTPKQSELLDLYRGYNDELQARGRYDFDDMILFVIDAFKKDTNLLRQYQELYQYFLVDEFQDTNSAQNEILNLLCSYYDNPNIFVVGDDDQSIFRFQGASIENIFDFYKKYKIKPIVLQNNYRSHQLILDSSTSVIIKNQNRIANFIKDIDKSLKSNMTFDPDPINIIPVTSVLEENYFVSQKIKKLIDTGVKPSEIAILYRNNNDIEDLVSILKINKINFYLQSDQNILNSRHIQQLIYLLKFINDPTKTDFFYHILASDYVNFNSLDLLKKVRNIDDLSLNSKIKLRNIDRRLSLARKWLENDNLDRFFNKVIRKFKFLDYCLKSKDPQILNHLLTFHQELKRLSLDQKYTLDQLLLRLDSLSDNNISLAAPPLTENLDNSVQLLTVHRAKGLEFEYVFLIKVNDKKWGNNRNISHLSLPSGILKYDIVGNISDQNEDERRLFYVALTRAKKQIYISYSTKTDTNRELTPSVFISEIDPKLIETINVPTDTQVKALSQFFPLVENENIDVDYKKYLTNFLTTRYQFNVTHLNSYLRCPFCFYHQTILRIPAVKDKFSSLGTAIHNTLSFYFNNQSSSLNSLIQNFTQSLYKEGLNKKDFDESLFRGTNILTDYFNQHSDNLCQKIKTDYDFKSANLHLNNIPITGKIDLIEYLENNKINVVDFKTGNPDGKYKELSPDGDYFRQLAFYKLLISLDTSFSPHFNSGIIDFVQKSKQKNTLIRKEIVINPEHVEGLKLLIIDVYNKILNLDFFKLGKDCKDHQHIHYLLKSQSLPKTL</sequence>
<evidence type="ECO:0000256" key="4">
    <source>
        <dbReference type="ARBA" id="ARBA00022801"/>
    </source>
</evidence>
<comment type="catalytic activity">
    <reaction evidence="13">
        <text>ATP + H2O = ADP + phosphate + H(+)</text>
        <dbReference type="Rhea" id="RHEA:13065"/>
        <dbReference type="ChEBI" id="CHEBI:15377"/>
        <dbReference type="ChEBI" id="CHEBI:15378"/>
        <dbReference type="ChEBI" id="CHEBI:30616"/>
        <dbReference type="ChEBI" id="CHEBI:43474"/>
        <dbReference type="ChEBI" id="CHEBI:456216"/>
        <dbReference type="EC" id="5.6.2.4"/>
    </reaction>
</comment>
<keyword evidence="1" id="KW-0540">Nuclease</keyword>
<keyword evidence="5 14" id="KW-0347">Helicase</keyword>
<dbReference type="Pfam" id="PF13361">
    <property type="entry name" value="UvrD_C"/>
    <property type="match status" value="1"/>
</dbReference>
<dbReference type="InterPro" id="IPR014016">
    <property type="entry name" value="UvrD-like_ATP-bd"/>
</dbReference>
<dbReference type="EC" id="5.6.2.4" evidence="12"/>
<evidence type="ECO:0000259" key="15">
    <source>
        <dbReference type="PROSITE" id="PS51198"/>
    </source>
</evidence>
<evidence type="ECO:0000256" key="3">
    <source>
        <dbReference type="ARBA" id="ARBA00022763"/>
    </source>
</evidence>
<comment type="catalytic activity">
    <reaction evidence="11">
        <text>Couples ATP hydrolysis with the unwinding of duplex DNA by translocating in the 3'-5' direction.</text>
        <dbReference type="EC" id="5.6.2.4"/>
    </reaction>
</comment>
<evidence type="ECO:0000256" key="14">
    <source>
        <dbReference type="PROSITE-ProRule" id="PRU00560"/>
    </source>
</evidence>
<dbReference type="PROSITE" id="PS51198">
    <property type="entry name" value="UVRD_HELICASE_ATP_BIND"/>
    <property type="match status" value="1"/>
</dbReference>
<dbReference type="InterPro" id="IPR014017">
    <property type="entry name" value="DNA_helicase_UvrD-like_C"/>
</dbReference>
<evidence type="ECO:0000256" key="1">
    <source>
        <dbReference type="ARBA" id="ARBA00022722"/>
    </source>
</evidence>
<keyword evidence="8" id="KW-0238">DNA-binding</keyword>
<reference evidence="18" key="1">
    <citation type="submission" date="2017-09" db="EMBL/GenBank/DDBJ databases">
        <title>Depth-based differentiation of microbial function through sediment-hosted aquifers and enrichment of novel symbionts in the deep terrestrial subsurface.</title>
        <authorList>
            <person name="Probst A.J."/>
            <person name="Ladd B."/>
            <person name="Jarett J.K."/>
            <person name="Geller-Mcgrath D.E."/>
            <person name="Sieber C.M.K."/>
            <person name="Emerson J.B."/>
            <person name="Anantharaman K."/>
            <person name="Thomas B.C."/>
            <person name="Malmstrom R."/>
            <person name="Stieglmeier M."/>
            <person name="Klingl A."/>
            <person name="Woyke T."/>
            <person name="Ryan C.M."/>
            <person name="Banfield J.F."/>
        </authorList>
    </citation>
    <scope>NUCLEOTIDE SEQUENCE [LARGE SCALE GENOMIC DNA]</scope>
</reference>
<dbReference type="Pfam" id="PF12705">
    <property type="entry name" value="PDDEXK_1"/>
    <property type="match status" value="1"/>
</dbReference>
<feature type="domain" description="UvrD-like helicase ATP-binding" evidence="15">
    <location>
        <begin position="9"/>
        <end position="384"/>
    </location>
</feature>
<protein>
    <recommendedName>
        <fullName evidence="12">DNA 3'-5' helicase</fullName>
        <ecNumber evidence="12">5.6.2.4</ecNumber>
    </recommendedName>
</protein>
<dbReference type="PANTHER" id="PTHR11070">
    <property type="entry name" value="UVRD / RECB / PCRA DNA HELICASE FAMILY MEMBER"/>
    <property type="match status" value="1"/>
</dbReference>
<dbReference type="Pfam" id="PF00580">
    <property type="entry name" value="UvrD-helicase"/>
    <property type="match status" value="2"/>
</dbReference>
<evidence type="ECO:0000313" key="18">
    <source>
        <dbReference type="Proteomes" id="UP000229191"/>
    </source>
</evidence>
<dbReference type="GO" id="GO:0005524">
    <property type="term" value="F:ATP binding"/>
    <property type="evidence" value="ECO:0007669"/>
    <property type="project" value="UniProtKB-UniRule"/>
</dbReference>
<evidence type="ECO:0000256" key="7">
    <source>
        <dbReference type="ARBA" id="ARBA00022840"/>
    </source>
</evidence>
<dbReference type="GO" id="GO:0003677">
    <property type="term" value="F:DNA binding"/>
    <property type="evidence" value="ECO:0007669"/>
    <property type="project" value="UniProtKB-KW"/>
</dbReference>
<dbReference type="Gene3D" id="1.10.486.10">
    <property type="entry name" value="PCRA, domain 4"/>
    <property type="match status" value="1"/>
</dbReference>
<evidence type="ECO:0000256" key="11">
    <source>
        <dbReference type="ARBA" id="ARBA00034617"/>
    </source>
</evidence>
<evidence type="ECO:0000256" key="5">
    <source>
        <dbReference type="ARBA" id="ARBA00022806"/>
    </source>
</evidence>
<evidence type="ECO:0000259" key="16">
    <source>
        <dbReference type="PROSITE" id="PS51217"/>
    </source>
</evidence>
<gene>
    <name evidence="17" type="ORF">COS53_00030</name>
</gene>
<dbReference type="InterPro" id="IPR000212">
    <property type="entry name" value="DNA_helicase_UvrD/REP"/>
</dbReference>
<organism evidence="17 18">
    <name type="scientific">Candidatus Shapirobacteria bacterium CG03_land_8_20_14_0_80_35_14</name>
    <dbReference type="NCBI Taxonomy" id="1974878"/>
    <lineage>
        <taxon>Bacteria</taxon>
        <taxon>Candidatus Shapironibacteriota</taxon>
    </lineage>
</organism>
<keyword evidence="6" id="KW-0269">Exonuclease</keyword>
<evidence type="ECO:0000256" key="9">
    <source>
        <dbReference type="ARBA" id="ARBA00023204"/>
    </source>
</evidence>
<evidence type="ECO:0000256" key="8">
    <source>
        <dbReference type="ARBA" id="ARBA00023125"/>
    </source>
</evidence>